<reference evidence="4 5" key="1">
    <citation type="submission" date="2020-08" db="EMBL/GenBank/DDBJ databases">
        <title>Genomic Encyclopedia of Type Strains, Phase III (KMG-III): the genomes of soil and plant-associated and newly described type strains.</title>
        <authorList>
            <person name="Whitman W."/>
        </authorList>
    </citation>
    <scope>NUCLEOTIDE SEQUENCE [LARGE SCALE GENOMIC DNA]</scope>
    <source>
        <strain evidence="4 5">CECT 8897</strain>
    </source>
</reference>
<organism evidence="4 5">
    <name type="scientific">Pseudoduganella violacea</name>
    <dbReference type="NCBI Taxonomy" id="1715466"/>
    <lineage>
        <taxon>Bacteria</taxon>
        <taxon>Pseudomonadati</taxon>
        <taxon>Pseudomonadota</taxon>
        <taxon>Betaproteobacteria</taxon>
        <taxon>Burkholderiales</taxon>
        <taxon>Oxalobacteraceae</taxon>
        <taxon>Telluria group</taxon>
        <taxon>Pseudoduganella</taxon>
    </lineage>
</organism>
<dbReference type="GO" id="GO:0004673">
    <property type="term" value="F:protein histidine kinase activity"/>
    <property type="evidence" value="ECO:0007669"/>
    <property type="project" value="UniProtKB-EC"/>
</dbReference>
<keyword evidence="4" id="KW-0418">Kinase</keyword>
<sequence length="193" mass="20670">MNDSAPATPRSALDLDDGLQRLMGDRPLLQRLLQRFRHDYRDAAQEAGALLEAGAAEAARRKVHTLKGAAGMVGAHEVHDLARQIEQQLDAPALHRLDEAMRRLLHKLDGVLPPPASTPPLPAPGPADPIAQRALLNRLALLLDEGNGAAIDLLEQSAAPLIAALGIVTYQEIAEAAHEFDFELALAALLPLL</sequence>
<feature type="domain" description="HPt" evidence="3">
    <location>
        <begin position="25"/>
        <end position="111"/>
    </location>
</feature>
<dbReference type="AlphaFoldDB" id="A0A7W5FSI0"/>
<evidence type="ECO:0000256" key="2">
    <source>
        <dbReference type="PROSITE-ProRule" id="PRU00110"/>
    </source>
</evidence>
<dbReference type="EMBL" id="JACHXD010000001">
    <property type="protein sequence ID" value="MBB3117592.1"/>
    <property type="molecule type" value="Genomic_DNA"/>
</dbReference>
<dbReference type="InterPro" id="IPR036641">
    <property type="entry name" value="HPT_dom_sf"/>
</dbReference>
<name>A0A7W5FSI0_9BURK</name>
<evidence type="ECO:0000313" key="5">
    <source>
        <dbReference type="Proteomes" id="UP000541535"/>
    </source>
</evidence>
<dbReference type="RefSeq" id="WP_183439519.1">
    <property type="nucleotide sequence ID" value="NZ_JACHXD010000001.1"/>
</dbReference>
<keyword evidence="1" id="KW-0902">Two-component regulatory system</keyword>
<dbReference type="GO" id="GO:0000160">
    <property type="term" value="P:phosphorelay signal transduction system"/>
    <property type="evidence" value="ECO:0007669"/>
    <property type="project" value="UniProtKB-KW"/>
</dbReference>
<dbReference type="InterPro" id="IPR008207">
    <property type="entry name" value="Sig_transdc_His_kin_Hpt_dom"/>
</dbReference>
<feature type="modified residue" description="Phosphohistidine" evidence="2">
    <location>
        <position position="64"/>
    </location>
</feature>
<dbReference type="SMART" id="SM00073">
    <property type="entry name" value="HPT"/>
    <property type="match status" value="1"/>
</dbReference>
<accession>A0A7W5FSI0</accession>
<dbReference type="PROSITE" id="PS50894">
    <property type="entry name" value="HPT"/>
    <property type="match status" value="1"/>
</dbReference>
<dbReference type="Proteomes" id="UP000541535">
    <property type="component" value="Unassembled WGS sequence"/>
</dbReference>
<evidence type="ECO:0000313" key="4">
    <source>
        <dbReference type="EMBL" id="MBB3117592.1"/>
    </source>
</evidence>
<keyword evidence="5" id="KW-1185">Reference proteome</keyword>
<dbReference type="EC" id="2.7.13.3" evidence="4"/>
<keyword evidence="2" id="KW-0597">Phosphoprotein</keyword>
<proteinExistence type="predicted"/>
<gene>
    <name evidence="4" type="ORF">FHS03_000611</name>
</gene>
<dbReference type="SUPFAM" id="SSF47226">
    <property type="entry name" value="Histidine-containing phosphotransfer domain, HPT domain"/>
    <property type="match status" value="1"/>
</dbReference>
<dbReference type="Pfam" id="PF01627">
    <property type="entry name" value="Hpt"/>
    <property type="match status" value="1"/>
</dbReference>
<evidence type="ECO:0000256" key="1">
    <source>
        <dbReference type="ARBA" id="ARBA00023012"/>
    </source>
</evidence>
<comment type="caution">
    <text evidence="4">The sequence shown here is derived from an EMBL/GenBank/DDBJ whole genome shotgun (WGS) entry which is preliminary data.</text>
</comment>
<keyword evidence="4" id="KW-0808">Transferase</keyword>
<protein>
    <submittedName>
        <fullName evidence="4">Two-component system sensor histidine kinase/response regulator</fullName>
        <ecNumber evidence="4">2.7.13.3</ecNumber>
    </submittedName>
</protein>
<evidence type="ECO:0000259" key="3">
    <source>
        <dbReference type="PROSITE" id="PS50894"/>
    </source>
</evidence>
<dbReference type="Gene3D" id="1.20.120.160">
    <property type="entry name" value="HPT domain"/>
    <property type="match status" value="1"/>
</dbReference>